<dbReference type="EMBL" id="ML978067">
    <property type="protein sequence ID" value="KAF2020038.1"/>
    <property type="molecule type" value="Genomic_DNA"/>
</dbReference>
<dbReference type="PROSITE" id="PS00463">
    <property type="entry name" value="ZN2_CY6_FUNGAL_1"/>
    <property type="match status" value="1"/>
</dbReference>
<dbReference type="PANTHER" id="PTHR37534:SF46">
    <property type="entry name" value="ZN(II)2CYS6 TRANSCRIPTION FACTOR (EUROFUNG)"/>
    <property type="match status" value="1"/>
</dbReference>
<organism evidence="4 5">
    <name type="scientific">Aaosphaeria arxii CBS 175.79</name>
    <dbReference type="NCBI Taxonomy" id="1450172"/>
    <lineage>
        <taxon>Eukaryota</taxon>
        <taxon>Fungi</taxon>
        <taxon>Dikarya</taxon>
        <taxon>Ascomycota</taxon>
        <taxon>Pezizomycotina</taxon>
        <taxon>Dothideomycetes</taxon>
        <taxon>Pleosporomycetidae</taxon>
        <taxon>Pleosporales</taxon>
        <taxon>Pleosporales incertae sedis</taxon>
        <taxon>Aaosphaeria</taxon>
    </lineage>
</organism>
<keyword evidence="5" id="KW-1185">Reference proteome</keyword>
<dbReference type="Gene3D" id="4.10.240.10">
    <property type="entry name" value="Zn(2)-C6 fungal-type DNA-binding domain"/>
    <property type="match status" value="1"/>
</dbReference>
<dbReference type="InterPro" id="IPR036864">
    <property type="entry name" value="Zn2-C6_fun-type_DNA-bd_sf"/>
</dbReference>
<sequence length="485" mass="53625">MHQTAKPRFSRTRAGCLTCRSRKKKCDEVKPRCAGCRRNQLACEWPSGVSSDKEATVVARKLTKIEDADSQALVTISAPVSISNIGSERACGLTPQSGTLLSHYFRETASFFAMTPLKDNPFVTVLLPIGYTDDLLMHGLMALSGSHLTYKEPNNTALATATQLHYSKLLSGLRAEFSNLRDDDWEAAERLLRVLVVVCHYEALSGDTQGAIFNHLRASRHLIQSLLRSKSTKHAVNSDTLGFSLELYAHLVTCNTITPHGISSGRDLPLDNFIMTPEEMKLFPTFGSIFAGGHGLFQLVPEVSLLASERLAEEASGVPRASALLLRTHDELLDRITCWKMPPPSSPKETTEDWEHRRRAAEALRQGLYIYLSTALCGSLVSDPVVICAIQDHITKLFGFAAQLVASQYVATMLWPFVIAGSCMARPVERQALLRHMRSGWFSMRHLGIIGDTLELLWNDPDPRAYGPYGLHLIMEKHGISLGIA</sequence>
<dbReference type="GO" id="GO:0005634">
    <property type="term" value="C:nucleus"/>
    <property type="evidence" value="ECO:0007669"/>
    <property type="project" value="UniProtKB-SubCell"/>
</dbReference>
<evidence type="ECO:0000256" key="1">
    <source>
        <dbReference type="ARBA" id="ARBA00004123"/>
    </source>
</evidence>
<keyword evidence="2" id="KW-0539">Nucleus</keyword>
<dbReference type="RefSeq" id="XP_033388377.1">
    <property type="nucleotide sequence ID" value="XM_033527264.1"/>
</dbReference>
<dbReference type="OrthoDB" id="187139at2759"/>
<protein>
    <recommendedName>
        <fullName evidence="3">Zn(2)-C6 fungal-type domain-containing protein</fullName>
    </recommendedName>
</protein>
<evidence type="ECO:0000313" key="5">
    <source>
        <dbReference type="Proteomes" id="UP000799778"/>
    </source>
</evidence>
<feature type="domain" description="Zn(2)-C6 fungal-type" evidence="3">
    <location>
        <begin position="15"/>
        <end position="45"/>
    </location>
</feature>
<dbReference type="Proteomes" id="UP000799778">
    <property type="component" value="Unassembled WGS sequence"/>
</dbReference>
<comment type="subcellular location">
    <subcellularLocation>
        <location evidence="1">Nucleus</location>
    </subcellularLocation>
</comment>
<proteinExistence type="predicted"/>
<evidence type="ECO:0000259" key="3">
    <source>
        <dbReference type="PROSITE" id="PS50048"/>
    </source>
</evidence>
<dbReference type="SMART" id="SM00066">
    <property type="entry name" value="GAL4"/>
    <property type="match status" value="1"/>
</dbReference>
<dbReference type="AlphaFoldDB" id="A0A6A5Y3J1"/>
<dbReference type="GeneID" id="54284661"/>
<evidence type="ECO:0000256" key="2">
    <source>
        <dbReference type="ARBA" id="ARBA00023242"/>
    </source>
</evidence>
<dbReference type="GO" id="GO:0000981">
    <property type="term" value="F:DNA-binding transcription factor activity, RNA polymerase II-specific"/>
    <property type="evidence" value="ECO:0007669"/>
    <property type="project" value="InterPro"/>
</dbReference>
<dbReference type="SUPFAM" id="SSF57701">
    <property type="entry name" value="Zn2/Cys6 DNA-binding domain"/>
    <property type="match status" value="1"/>
</dbReference>
<name>A0A6A5Y3J1_9PLEO</name>
<dbReference type="GO" id="GO:0008270">
    <property type="term" value="F:zinc ion binding"/>
    <property type="evidence" value="ECO:0007669"/>
    <property type="project" value="InterPro"/>
</dbReference>
<evidence type="ECO:0000313" key="4">
    <source>
        <dbReference type="EMBL" id="KAF2020038.1"/>
    </source>
</evidence>
<reference evidence="4" key="1">
    <citation type="journal article" date="2020" name="Stud. Mycol.">
        <title>101 Dothideomycetes genomes: a test case for predicting lifestyles and emergence of pathogens.</title>
        <authorList>
            <person name="Haridas S."/>
            <person name="Albert R."/>
            <person name="Binder M."/>
            <person name="Bloem J."/>
            <person name="Labutti K."/>
            <person name="Salamov A."/>
            <person name="Andreopoulos B."/>
            <person name="Baker S."/>
            <person name="Barry K."/>
            <person name="Bills G."/>
            <person name="Bluhm B."/>
            <person name="Cannon C."/>
            <person name="Castanera R."/>
            <person name="Culley D."/>
            <person name="Daum C."/>
            <person name="Ezra D."/>
            <person name="Gonzalez J."/>
            <person name="Henrissat B."/>
            <person name="Kuo A."/>
            <person name="Liang C."/>
            <person name="Lipzen A."/>
            <person name="Lutzoni F."/>
            <person name="Magnuson J."/>
            <person name="Mondo S."/>
            <person name="Nolan M."/>
            <person name="Ohm R."/>
            <person name="Pangilinan J."/>
            <person name="Park H.-J."/>
            <person name="Ramirez L."/>
            <person name="Alfaro M."/>
            <person name="Sun H."/>
            <person name="Tritt A."/>
            <person name="Yoshinaga Y."/>
            <person name="Zwiers L.-H."/>
            <person name="Turgeon B."/>
            <person name="Goodwin S."/>
            <person name="Spatafora J."/>
            <person name="Crous P."/>
            <person name="Grigoriev I."/>
        </authorList>
    </citation>
    <scope>NUCLEOTIDE SEQUENCE</scope>
    <source>
        <strain evidence="4">CBS 175.79</strain>
    </source>
</reference>
<dbReference type="PANTHER" id="PTHR37534">
    <property type="entry name" value="TRANSCRIPTIONAL ACTIVATOR PROTEIN UGA3"/>
    <property type="match status" value="1"/>
</dbReference>
<gene>
    <name evidence="4" type="ORF">BU24DRAFT_419629</name>
</gene>
<dbReference type="Pfam" id="PF00172">
    <property type="entry name" value="Zn_clus"/>
    <property type="match status" value="1"/>
</dbReference>
<dbReference type="InterPro" id="IPR021858">
    <property type="entry name" value="Fun_TF"/>
</dbReference>
<accession>A0A6A5Y3J1</accession>
<dbReference type="PROSITE" id="PS50048">
    <property type="entry name" value="ZN2_CY6_FUNGAL_2"/>
    <property type="match status" value="1"/>
</dbReference>
<dbReference type="CDD" id="cd00067">
    <property type="entry name" value="GAL4"/>
    <property type="match status" value="1"/>
</dbReference>
<dbReference type="Pfam" id="PF11951">
    <property type="entry name" value="Fungal_trans_2"/>
    <property type="match status" value="1"/>
</dbReference>
<dbReference type="InterPro" id="IPR001138">
    <property type="entry name" value="Zn2Cys6_DnaBD"/>
</dbReference>